<evidence type="ECO:0000256" key="4">
    <source>
        <dbReference type="ARBA" id="ARBA00023224"/>
    </source>
</evidence>
<dbReference type="PANTHER" id="PTHR32089:SF112">
    <property type="entry name" value="LYSOZYME-LIKE PROTEIN-RELATED"/>
    <property type="match status" value="1"/>
</dbReference>
<protein>
    <submittedName>
        <fullName evidence="10">Methyl-accepting chemotaxis protein</fullName>
    </submittedName>
</protein>
<dbReference type="PROSITE" id="PS50885">
    <property type="entry name" value="HAMP"/>
    <property type="match status" value="1"/>
</dbReference>
<dbReference type="PROSITE" id="PS50111">
    <property type="entry name" value="CHEMOTAXIS_TRANSDUC_2"/>
    <property type="match status" value="1"/>
</dbReference>
<evidence type="ECO:0000256" key="5">
    <source>
        <dbReference type="ARBA" id="ARBA00029447"/>
    </source>
</evidence>
<keyword evidence="2" id="KW-1003">Cell membrane</keyword>
<dbReference type="Gene3D" id="1.10.287.950">
    <property type="entry name" value="Methyl-accepting chemotaxis protein"/>
    <property type="match status" value="1"/>
</dbReference>
<accession>W4QHD3</accession>
<evidence type="ECO:0000256" key="7">
    <source>
        <dbReference type="SAM" id="Phobius"/>
    </source>
</evidence>
<feature type="transmembrane region" description="Helical" evidence="7">
    <location>
        <begin position="62"/>
        <end position="86"/>
    </location>
</feature>
<reference evidence="10" key="1">
    <citation type="journal article" date="2014" name="Genome Announc.">
        <title>Draft Genome Sequences of Three Alkaliphilic Bacillus Strains, Bacillus wakoensis JCM 9140T, Bacillus akibai JCM 9157T, and Bacillus hemicellulosilyticus JCM 9152T.</title>
        <authorList>
            <person name="Yuki M."/>
            <person name="Oshima K."/>
            <person name="Suda W."/>
            <person name="Oshida Y."/>
            <person name="Kitamura K."/>
            <person name="Iida T."/>
            <person name="Hattori M."/>
            <person name="Ohkuma M."/>
        </authorList>
    </citation>
    <scope>NUCLEOTIDE SEQUENCE [LARGE SCALE GENOMIC DNA]</scope>
    <source>
        <strain evidence="10">JCM 9152</strain>
    </source>
</reference>
<evidence type="ECO:0000256" key="6">
    <source>
        <dbReference type="PROSITE-ProRule" id="PRU00284"/>
    </source>
</evidence>
<evidence type="ECO:0000313" key="11">
    <source>
        <dbReference type="Proteomes" id="UP000018895"/>
    </source>
</evidence>
<comment type="similarity">
    <text evidence="5">Belongs to the methyl-accepting chemotaxis (MCP) protein family.</text>
</comment>
<dbReference type="InterPro" id="IPR004089">
    <property type="entry name" value="MCPsignal_dom"/>
</dbReference>
<dbReference type="SUPFAM" id="SSF58104">
    <property type="entry name" value="Methyl-accepting chemotaxis protein (MCP) signaling domain"/>
    <property type="match status" value="1"/>
</dbReference>
<dbReference type="CDD" id="cd06225">
    <property type="entry name" value="HAMP"/>
    <property type="match status" value="1"/>
</dbReference>
<dbReference type="InterPro" id="IPR003660">
    <property type="entry name" value="HAMP_dom"/>
</dbReference>
<dbReference type="PANTHER" id="PTHR32089">
    <property type="entry name" value="METHYL-ACCEPTING CHEMOTAXIS PROTEIN MCPB"/>
    <property type="match status" value="1"/>
</dbReference>
<evidence type="ECO:0000259" key="9">
    <source>
        <dbReference type="PROSITE" id="PS50885"/>
    </source>
</evidence>
<gene>
    <name evidence="10" type="ORF">JCM9152_2786</name>
</gene>
<keyword evidence="11" id="KW-1185">Reference proteome</keyword>
<evidence type="ECO:0000256" key="2">
    <source>
        <dbReference type="ARBA" id="ARBA00022475"/>
    </source>
</evidence>
<name>W4QHD3_9BACI</name>
<dbReference type="SMART" id="SM00304">
    <property type="entry name" value="HAMP"/>
    <property type="match status" value="1"/>
</dbReference>
<sequence>MTYCGYTLEWGGIRLNASNKKLKMNLQWKVTILLVLLIFVITSISATVTGFAHAYIENPTMVTVATSLFTVLVGAIGSILIIHFLVNKPLAKLTEIAQAFKRNEYDRRVNIRTRDEFQQLGIVFNETAEQMESLIEELSSSSDQLSKQSNGMKQALLETQQSSEQIASTTEQFSQSAETMTKDIQVVVEETEATAQEMKSFSSRVDQVDDSATDVLSLIKEGQEAVQSSMETTTVTQTKFTETATGVKRLSEKSREINEIIELITSISEQTNLLALNASIEAARAGEHGKGFAVVADEVRNLATQSQASIEQIQLHITAIQQEVEHMVRDIHENEASMNGIVEKMQGTTQVMTSIDDATDDIKEQTAAMKKMMAELVSRGERVNELMLGTVELVDEAQSGTEEIAATTEEQLSTATQLTEMGHTLEEMSVSLDKTVKKLSTKP</sequence>
<feature type="domain" description="Methyl-accepting transducer" evidence="8">
    <location>
        <begin position="155"/>
        <end position="419"/>
    </location>
</feature>
<proteinExistence type="inferred from homology"/>
<keyword evidence="7" id="KW-0812">Transmembrane</keyword>
<keyword evidence="3 7" id="KW-0472">Membrane</keyword>
<evidence type="ECO:0000259" key="8">
    <source>
        <dbReference type="PROSITE" id="PS50111"/>
    </source>
</evidence>
<dbReference type="AlphaFoldDB" id="W4QHD3"/>
<dbReference type="Proteomes" id="UP000018895">
    <property type="component" value="Unassembled WGS sequence"/>
</dbReference>
<dbReference type="STRING" id="1236971.JCM9152_2786"/>
<evidence type="ECO:0000313" key="10">
    <source>
        <dbReference type="EMBL" id="GAE31327.1"/>
    </source>
</evidence>
<dbReference type="SMART" id="SM00283">
    <property type="entry name" value="MA"/>
    <property type="match status" value="1"/>
</dbReference>
<dbReference type="EMBL" id="BAUU01000018">
    <property type="protein sequence ID" value="GAE31327.1"/>
    <property type="molecule type" value="Genomic_DNA"/>
</dbReference>
<dbReference type="Pfam" id="PF00015">
    <property type="entry name" value="MCPsignal"/>
    <property type="match status" value="1"/>
</dbReference>
<feature type="domain" description="HAMP" evidence="9">
    <location>
        <begin position="84"/>
        <end position="136"/>
    </location>
</feature>
<organism evidence="10 11">
    <name type="scientific">Halalkalibacter hemicellulosilyticusJCM 9152</name>
    <dbReference type="NCBI Taxonomy" id="1236971"/>
    <lineage>
        <taxon>Bacteria</taxon>
        <taxon>Bacillati</taxon>
        <taxon>Bacillota</taxon>
        <taxon>Bacilli</taxon>
        <taxon>Bacillales</taxon>
        <taxon>Bacillaceae</taxon>
        <taxon>Halalkalibacter</taxon>
    </lineage>
</organism>
<feature type="transmembrane region" description="Helical" evidence="7">
    <location>
        <begin position="30"/>
        <end position="56"/>
    </location>
</feature>
<keyword evidence="4 6" id="KW-0807">Transducer</keyword>
<comment type="subcellular location">
    <subcellularLocation>
        <location evidence="1">Cell membrane</location>
    </subcellularLocation>
</comment>
<evidence type="ECO:0000256" key="1">
    <source>
        <dbReference type="ARBA" id="ARBA00004236"/>
    </source>
</evidence>
<dbReference type="GO" id="GO:0007165">
    <property type="term" value="P:signal transduction"/>
    <property type="evidence" value="ECO:0007669"/>
    <property type="project" value="UniProtKB-KW"/>
</dbReference>
<evidence type="ECO:0000256" key="3">
    <source>
        <dbReference type="ARBA" id="ARBA00023136"/>
    </source>
</evidence>
<comment type="caution">
    <text evidence="10">The sequence shown here is derived from an EMBL/GenBank/DDBJ whole genome shotgun (WGS) entry which is preliminary data.</text>
</comment>
<dbReference type="Pfam" id="PF00672">
    <property type="entry name" value="HAMP"/>
    <property type="match status" value="1"/>
</dbReference>
<keyword evidence="7" id="KW-1133">Transmembrane helix</keyword>
<dbReference type="GO" id="GO:0005886">
    <property type="term" value="C:plasma membrane"/>
    <property type="evidence" value="ECO:0007669"/>
    <property type="project" value="UniProtKB-SubCell"/>
</dbReference>